<dbReference type="PANTHER" id="PTHR42693:SF33">
    <property type="entry name" value="ARYLSULFATASE"/>
    <property type="match status" value="1"/>
</dbReference>
<dbReference type="InterPro" id="IPR000917">
    <property type="entry name" value="Sulfatase_N"/>
</dbReference>
<dbReference type="PANTHER" id="PTHR42693">
    <property type="entry name" value="ARYLSULFATASE FAMILY MEMBER"/>
    <property type="match status" value="1"/>
</dbReference>
<gene>
    <name evidence="4" type="ORF">METZ01_LOCUS77173</name>
</gene>
<evidence type="ECO:0000256" key="1">
    <source>
        <dbReference type="ARBA" id="ARBA00008779"/>
    </source>
</evidence>
<dbReference type="EMBL" id="UINC01005908">
    <property type="protein sequence ID" value="SVA24319.1"/>
    <property type="molecule type" value="Genomic_DNA"/>
</dbReference>
<dbReference type="InterPro" id="IPR017850">
    <property type="entry name" value="Alkaline_phosphatase_core_sf"/>
</dbReference>
<reference evidence="4" key="1">
    <citation type="submission" date="2018-05" db="EMBL/GenBank/DDBJ databases">
        <authorList>
            <person name="Lanie J.A."/>
            <person name="Ng W.-L."/>
            <person name="Kazmierczak K.M."/>
            <person name="Andrzejewski T.M."/>
            <person name="Davidsen T.M."/>
            <person name="Wayne K.J."/>
            <person name="Tettelin H."/>
            <person name="Glass J.I."/>
            <person name="Rusch D."/>
            <person name="Podicherti R."/>
            <person name="Tsui H.-C.T."/>
            <person name="Winkler M.E."/>
        </authorList>
    </citation>
    <scope>NUCLEOTIDE SEQUENCE</scope>
</reference>
<dbReference type="Pfam" id="PF00884">
    <property type="entry name" value="Sulfatase"/>
    <property type="match status" value="1"/>
</dbReference>
<dbReference type="InterPro" id="IPR050738">
    <property type="entry name" value="Sulfatase"/>
</dbReference>
<evidence type="ECO:0000313" key="4">
    <source>
        <dbReference type="EMBL" id="SVA24319.1"/>
    </source>
</evidence>
<protein>
    <recommendedName>
        <fullName evidence="3">Sulfatase N-terminal domain-containing protein</fullName>
    </recommendedName>
</protein>
<dbReference type="GO" id="GO:0004065">
    <property type="term" value="F:arylsulfatase activity"/>
    <property type="evidence" value="ECO:0007669"/>
    <property type="project" value="TreeGrafter"/>
</dbReference>
<dbReference type="PROSITE" id="PS51257">
    <property type="entry name" value="PROKAR_LIPOPROTEIN"/>
    <property type="match status" value="1"/>
</dbReference>
<name>A0A381U844_9ZZZZ</name>
<proteinExistence type="inferred from homology"/>
<dbReference type="Gene3D" id="3.40.720.10">
    <property type="entry name" value="Alkaline Phosphatase, subunit A"/>
    <property type="match status" value="1"/>
</dbReference>
<evidence type="ECO:0000256" key="2">
    <source>
        <dbReference type="SAM" id="MobiDB-lite"/>
    </source>
</evidence>
<dbReference type="Gene3D" id="3.30.1120.10">
    <property type="match status" value="1"/>
</dbReference>
<dbReference type="AlphaFoldDB" id="A0A381U844"/>
<feature type="domain" description="Sulfatase N-terminal" evidence="3">
    <location>
        <begin position="42"/>
        <end position="442"/>
    </location>
</feature>
<accession>A0A381U844</accession>
<dbReference type="SUPFAM" id="SSF53649">
    <property type="entry name" value="Alkaline phosphatase-like"/>
    <property type="match status" value="1"/>
</dbReference>
<evidence type="ECO:0000259" key="3">
    <source>
        <dbReference type="Pfam" id="PF00884"/>
    </source>
</evidence>
<feature type="region of interest" description="Disordered" evidence="2">
    <location>
        <begin position="342"/>
        <end position="366"/>
    </location>
</feature>
<sequence>MKNNAGLIATMLFIGISGCSPDDSETGQDLSSQAAPTDTRRPNILFIVADDIGFTDIGAFGSEISTPNLDKLAYGGLRLNNLHAAPACRNMRLMLMSSAGTSAANHPMPGAFRGGVLSLNYATIPELLQDAGYATYAAGKWDLGEIEGYTPGARGFDRYFTALAGAASYFAEPLFPDVPAYRYEEDGRTVELTELPNDFYATEYFTDKMLGYLRSTEEDTPWFAYMPYTAPHWPLQLPEDWLDRYAGRYDAGYDELRERRFEQAAAARVLPPGASLEGFEPLAEPWANLSPDEQRRYSRAQEIYAGMIEYLDMSIGRVINYLEESKQLNNTVIVFTADHGASSGEHGVDTGRLKVPGGGPETPDGTDNSLENFGRPGSFIDHGRGFGEAATAPFKFQKSSLSEGGLRAAAFVHYPAAVAAGDVSNAFMTMMDILPTFMEVAGTEHPGAGLFNGRQVNDIAGRSAWPHLTGNASTVHTPTESAGWSGGSGGALIRGDYKIIDQPSPGGGMGTMPWRLYNLAVDPGETRDLAMENPELVTELVAEWEANWR</sequence>
<comment type="similarity">
    <text evidence="1">Belongs to the sulfatase family.</text>
</comment>
<organism evidence="4">
    <name type="scientific">marine metagenome</name>
    <dbReference type="NCBI Taxonomy" id="408172"/>
    <lineage>
        <taxon>unclassified sequences</taxon>
        <taxon>metagenomes</taxon>
        <taxon>ecological metagenomes</taxon>
    </lineage>
</organism>